<reference evidence="2 3" key="1">
    <citation type="submission" date="2019-11" db="EMBL/GenBank/DDBJ databases">
        <authorList>
            <person name="Holert J."/>
        </authorList>
    </citation>
    <scope>NUCLEOTIDE SEQUENCE [LARGE SCALE GENOMIC DNA]</scope>
    <source>
        <strain evidence="2">SB11_3</strain>
    </source>
</reference>
<evidence type="ECO:0000313" key="2">
    <source>
        <dbReference type="EMBL" id="CAA0124446.1"/>
    </source>
</evidence>
<feature type="transmembrane region" description="Helical" evidence="1">
    <location>
        <begin position="177"/>
        <end position="206"/>
    </location>
</feature>
<dbReference type="AlphaFoldDB" id="A0A5S9QYA6"/>
<feature type="transmembrane region" description="Helical" evidence="1">
    <location>
        <begin position="227"/>
        <end position="244"/>
    </location>
</feature>
<name>A0A5S9QYA6_9GAMM</name>
<keyword evidence="1" id="KW-0812">Transmembrane</keyword>
<feature type="transmembrane region" description="Helical" evidence="1">
    <location>
        <begin position="33"/>
        <end position="57"/>
    </location>
</feature>
<feature type="transmembrane region" description="Helical" evidence="1">
    <location>
        <begin position="7"/>
        <end position="27"/>
    </location>
</feature>
<dbReference type="EMBL" id="CACSIO010000060">
    <property type="protein sequence ID" value="CAA0124446.1"/>
    <property type="molecule type" value="Genomic_DNA"/>
</dbReference>
<sequence>MFLKSTLFIAIPIVFFVTLFVDSYPIVYASLVLYLVFLTFFVTGMVRVICAFLVFYLSIGLLNISSWRGYIDIEVLRLYFFCIISFGAPLIMLAFYPPSNRKYGGLAKVANHQMFMQVMLVHLMIAYIGVLIVYMTNGVIILNQSLRFGIPTSLEYVIKSILPLAAFVPLLEVRKKYLLLLAILFPAILIGSRGTAIIAIISYLIAEFHLNHFGVKFRELISENKKYIVYGAGCLSIIVVGFYLRRGEGASLMGVSDVIFHYFDYDNVLIRAILPFYLGFKETIGLSNIIVTKSIVNNINDHALFFADLYTVLPGERLAAGQSLGRIFGAVQSGGLTPGLVGGVYIDYGILTPLFFLVFGVIFATSEYKLASKPLFIVIYAQLISQFIHLFHRGFIKPEYVTSVAIAIFYYLLCHRWIFRAEGH</sequence>
<organism evidence="2 3">
    <name type="scientific">BD1-7 clade bacterium</name>
    <dbReference type="NCBI Taxonomy" id="2029982"/>
    <lineage>
        <taxon>Bacteria</taxon>
        <taxon>Pseudomonadati</taxon>
        <taxon>Pseudomonadota</taxon>
        <taxon>Gammaproteobacteria</taxon>
        <taxon>Cellvibrionales</taxon>
        <taxon>Spongiibacteraceae</taxon>
        <taxon>BD1-7 clade</taxon>
    </lineage>
</organism>
<keyword evidence="3" id="KW-1185">Reference proteome</keyword>
<feature type="transmembrane region" description="Helical" evidence="1">
    <location>
        <begin position="78"/>
        <end position="96"/>
    </location>
</feature>
<feature type="transmembrane region" description="Helical" evidence="1">
    <location>
        <begin position="400"/>
        <end position="419"/>
    </location>
</feature>
<evidence type="ECO:0008006" key="4">
    <source>
        <dbReference type="Google" id="ProtNLM"/>
    </source>
</evidence>
<dbReference type="Proteomes" id="UP000441399">
    <property type="component" value="Unassembled WGS sequence"/>
</dbReference>
<proteinExistence type="predicted"/>
<dbReference type="OrthoDB" id="7107982at2"/>
<protein>
    <recommendedName>
        <fullName evidence="4">Oligosaccharide repeat unit polymerase</fullName>
    </recommendedName>
</protein>
<evidence type="ECO:0000313" key="3">
    <source>
        <dbReference type="Proteomes" id="UP000441399"/>
    </source>
</evidence>
<keyword evidence="1" id="KW-1133">Transmembrane helix</keyword>
<gene>
    <name evidence="2" type="ORF">OPDIPICF_03113</name>
</gene>
<feature type="transmembrane region" description="Helical" evidence="1">
    <location>
        <begin position="345"/>
        <end position="363"/>
    </location>
</feature>
<feature type="transmembrane region" description="Helical" evidence="1">
    <location>
        <begin position="116"/>
        <end position="142"/>
    </location>
</feature>
<evidence type="ECO:0000256" key="1">
    <source>
        <dbReference type="SAM" id="Phobius"/>
    </source>
</evidence>
<feature type="transmembrane region" description="Helical" evidence="1">
    <location>
        <begin position="375"/>
        <end position="394"/>
    </location>
</feature>
<accession>A0A5S9QYA6</accession>
<feature type="transmembrane region" description="Helical" evidence="1">
    <location>
        <begin position="154"/>
        <end position="171"/>
    </location>
</feature>
<keyword evidence="1" id="KW-0472">Membrane</keyword>